<dbReference type="SMART" id="SM00353">
    <property type="entry name" value="HLH"/>
    <property type="match status" value="1"/>
</dbReference>
<keyword evidence="7" id="KW-0175">Coiled coil</keyword>
<dbReference type="Gene3D" id="4.10.280.10">
    <property type="entry name" value="Helix-loop-helix DNA-binding domain"/>
    <property type="match status" value="1"/>
</dbReference>
<dbReference type="PROSITE" id="PS50888">
    <property type="entry name" value="BHLH"/>
    <property type="match status" value="1"/>
</dbReference>
<reference evidence="10 11" key="1">
    <citation type="submission" date="2020-05" db="EMBL/GenBank/DDBJ databases">
        <title>Electrophorus electricus (electric eel) genome, fEleEle1, primary haplotype.</title>
        <authorList>
            <person name="Myers G."/>
            <person name="Meyer A."/>
            <person name="Fedrigo O."/>
            <person name="Formenti G."/>
            <person name="Rhie A."/>
            <person name="Tracey A."/>
            <person name="Sims Y."/>
            <person name="Jarvis E.D."/>
        </authorList>
    </citation>
    <scope>NUCLEOTIDE SEQUENCE [LARGE SCALE GENOMIC DNA]</scope>
</reference>
<sequence length="553" mass="63646">MATREIRLYRGTVGNVKQEQDDDSDAEESHFGLKKSDGRESQIIHSGHFMVSTPHIEHPPKKGYDFDTVNKQTCQTYHFGKTSTSHLSIDASLTKLFECMTLAYSGRLVSPKWKNFKGLKLLWRDKIRLNNAIWRAWYIQYVEKRENPVCHFVTPLDGTMDSGVHRPAEAIATEGKYWKRRIEIVLREYHKWRTYFKKRVYRICHVVCIINGEDEEVGFGMRRASRKSRDSPIPMEMDFLFDMDVLMSEFSDTLFSTLASHQPLAWPNPREIAHAGNADMIQPGLIPLQPNLDFMDTFEPLLHVYVVSSYFLARDGRNSGQGSPLGAEQVPSPQSPLSSTTGLAKNEANQSRRVNHISAEQKRRFNINVGFKTLCSLVPTLKSQSNISNAVTLQKTVEYIGKLQQERQQMQEETRRLREEIEELNASINSCQEQLPPTGVPITRHRFDHMKEKYDEYVKNRTLQNWKFWIFSIIIKPLFESFNGTVSTSSKSELRESTMQWLDRDCALPVLRPMVLRTLRQLSTTTSILTDPALLPEESRQAVISSKLHSAES</sequence>
<dbReference type="InterPro" id="IPR036638">
    <property type="entry name" value="HLH_DNA-bd_sf"/>
</dbReference>
<evidence type="ECO:0000256" key="8">
    <source>
        <dbReference type="SAM" id="MobiDB-lite"/>
    </source>
</evidence>
<evidence type="ECO:0000256" key="5">
    <source>
        <dbReference type="ARBA" id="ARBA00023163"/>
    </source>
</evidence>
<comment type="subcellular location">
    <subcellularLocation>
        <location evidence="1">Nucleus</location>
    </subcellularLocation>
</comment>
<keyword evidence="11" id="KW-1185">Reference proteome</keyword>
<evidence type="ECO:0000256" key="1">
    <source>
        <dbReference type="ARBA" id="ARBA00004123"/>
    </source>
</evidence>
<reference evidence="10" key="2">
    <citation type="submission" date="2025-08" db="UniProtKB">
        <authorList>
            <consortium name="Ensembl"/>
        </authorList>
    </citation>
    <scope>IDENTIFICATION</scope>
</reference>
<reference evidence="10" key="3">
    <citation type="submission" date="2025-09" db="UniProtKB">
        <authorList>
            <consortium name="Ensembl"/>
        </authorList>
    </citation>
    <scope>IDENTIFICATION</scope>
</reference>
<evidence type="ECO:0000256" key="6">
    <source>
        <dbReference type="ARBA" id="ARBA00023242"/>
    </source>
</evidence>
<evidence type="ECO:0000313" key="10">
    <source>
        <dbReference type="Ensembl" id="ENSEEEP00000060881.1"/>
    </source>
</evidence>
<proteinExistence type="predicted"/>
<organism evidence="10 11">
    <name type="scientific">Electrophorus electricus</name>
    <name type="common">Electric eel</name>
    <name type="synonym">Gymnotus electricus</name>
    <dbReference type="NCBI Taxonomy" id="8005"/>
    <lineage>
        <taxon>Eukaryota</taxon>
        <taxon>Metazoa</taxon>
        <taxon>Chordata</taxon>
        <taxon>Craniata</taxon>
        <taxon>Vertebrata</taxon>
        <taxon>Euteleostomi</taxon>
        <taxon>Actinopterygii</taxon>
        <taxon>Neopterygii</taxon>
        <taxon>Teleostei</taxon>
        <taxon>Ostariophysi</taxon>
        <taxon>Gymnotiformes</taxon>
        <taxon>Gymnotoidei</taxon>
        <taxon>Gymnotidae</taxon>
        <taxon>Electrophorus</taxon>
    </lineage>
</organism>
<dbReference type="AlphaFoldDB" id="A0AAY5EVR6"/>
<name>A0AAY5EVR6_ELEEL</name>
<dbReference type="GO" id="GO:0005634">
    <property type="term" value="C:nucleus"/>
    <property type="evidence" value="ECO:0007669"/>
    <property type="project" value="UniProtKB-SubCell"/>
</dbReference>
<evidence type="ECO:0000259" key="9">
    <source>
        <dbReference type="PROSITE" id="PS50888"/>
    </source>
</evidence>
<dbReference type="GO" id="GO:0000978">
    <property type="term" value="F:RNA polymerase II cis-regulatory region sequence-specific DNA binding"/>
    <property type="evidence" value="ECO:0007669"/>
    <property type="project" value="TreeGrafter"/>
</dbReference>
<evidence type="ECO:0000256" key="7">
    <source>
        <dbReference type="SAM" id="Coils"/>
    </source>
</evidence>
<evidence type="ECO:0000256" key="3">
    <source>
        <dbReference type="ARBA" id="ARBA00023015"/>
    </source>
</evidence>
<keyword evidence="6" id="KW-0539">Nucleus</keyword>
<keyword evidence="4" id="KW-0238">DNA-binding</keyword>
<evidence type="ECO:0000256" key="2">
    <source>
        <dbReference type="ARBA" id="ARBA00022553"/>
    </source>
</evidence>
<evidence type="ECO:0000313" key="11">
    <source>
        <dbReference type="Proteomes" id="UP000314983"/>
    </source>
</evidence>
<dbReference type="GO" id="GO:0046983">
    <property type="term" value="F:protein dimerization activity"/>
    <property type="evidence" value="ECO:0007669"/>
    <property type="project" value="InterPro"/>
</dbReference>
<dbReference type="InterPro" id="IPR052207">
    <property type="entry name" value="Max-like/E-box_TFs"/>
</dbReference>
<dbReference type="FunFam" id="4.10.280.10:FF:000028">
    <property type="entry name" value="MLX interacting protein like"/>
    <property type="match status" value="1"/>
</dbReference>
<dbReference type="Pfam" id="PF00010">
    <property type="entry name" value="HLH"/>
    <property type="match status" value="1"/>
</dbReference>
<accession>A0AAY5EVR6</accession>
<protein>
    <recommendedName>
        <fullName evidence="9">BHLH domain-containing protein</fullName>
    </recommendedName>
</protein>
<evidence type="ECO:0000256" key="4">
    <source>
        <dbReference type="ARBA" id="ARBA00023125"/>
    </source>
</evidence>
<gene>
    <name evidence="10" type="primary">MLXIP</name>
</gene>
<keyword evidence="2" id="KW-0597">Phosphoprotein</keyword>
<keyword evidence="5" id="KW-0804">Transcription</keyword>
<dbReference type="PANTHER" id="PTHR15741:SF40">
    <property type="entry name" value="MLX-INTERACTING PROTEIN"/>
    <property type="match status" value="1"/>
</dbReference>
<dbReference type="Ensembl" id="ENSEEET00000056994.1">
    <property type="protein sequence ID" value="ENSEEEP00000060881.1"/>
    <property type="gene ID" value="ENSEEEG00000023335.2"/>
</dbReference>
<dbReference type="Proteomes" id="UP000314983">
    <property type="component" value="Chromosome 5"/>
</dbReference>
<feature type="region of interest" description="Disordered" evidence="8">
    <location>
        <begin position="318"/>
        <end position="352"/>
    </location>
</feature>
<dbReference type="InterPro" id="IPR011598">
    <property type="entry name" value="bHLH_dom"/>
</dbReference>
<dbReference type="GO" id="GO:0000981">
    <property type="term" value="F:DNA-binding transcription factor activity, RNA polymerase II-specific"/>
    <property type="evidence" value="ECO:0007669"/>
    <property type="project" value="TreeGrafter"/>
</dbReference>
<dbReference type="GeneTree" id="ENSGT00940000158691"/>
<feature type="compositionally biased region" description="Polar residues" evidence="8">
    <location>
        <begin position="331"/>
        <end position="352"/>
    </location>
</feature>
<keyword evidence="3" id="KW-0805">Transcription regulation</keyword>
<feature type="coiled-coil region" evidence="7">
    <location>
        <begin position="393"/>
        <end position="434"/>
    </location>
</feature>
<dbReference type="PANTHER" id="PTHR15741">
    <property type="entry name" value="BASIC HELIX-LOOP-HELIX ZIP TRANSCRIPTION FACTOR"/>
    <property type="match status" value="1"/>
</dbReference>
<dbReference type="SUPFAM" id="SSF47459">
    <property type="entry name" value="HLH, helix-loop-helix DNA-binding domain"/>
    <property type="match status" value="1"/>
</dbReference>
<feature type="domain" description="BHLH" evidence="9">
    <location>
        <begin position="351"/>
        <end position="403"/>
    </location>
</feature>